<name>A0AB32XAQ9_MYCFM</name>
<sequence>MPKLTETQETRMSNSIKEFVENLEKHENRILNHPAIEPREYDGLEKLIEIKGLCKEYKIKGKKFRAVDDMNLTLYKSQNIALLGSNGAGKTTTVEMLVGILKPSAGNIKYFFGDSMDKGKIDATKIGIQFQDSSYPQGLTVRDVIKSMNKIYGNKMKGLELDYLIKIFGVDEYIDNKAASLSGGQHQRLNALLALIHKPELVILDELSTGLDIKIKTRLVEFINNFVKDNK</sequence>
<keyword evidence="2" id="KW-0813">Transport</keyword>
<dbReference type="InterPro" id="IPR003439">
    <property type="entry name" value="ABC_transporter-like_ATP-bd"/>
</dbReference>
<dbReference type="Pfam" id="PF00005">
    <property type="entry name" value="ABC_tran"/>
    <property type="match status" value="1"/>
</dbReference>
<dbReference type="EMBL" id="CP002458">
    <property type="protein sequence ID" value="ADV34164.1"/>
    <property type="molecule type" value="Genomic_DNA"/>
</dbReference>
<organism evidence="6 7">
    <name type="scientific">Mycoplasmopsis fermentans (strain M64)</name>
    <name type="common">Mycoplasma fermentans</name>
    <dbReference type="NCBI Taxonomy" id="943945"/>
    <lineage>
        <taxon>Bacteria</taxon>
        <taxon>Bacillati</taxon>
        <taxon>Mycoplasmatota</taxon>
        <taxon>Mycoplasmoidales</taxon>
        <taxon>Metamycoplasmataceae</taxon>
        <taxon>Mycoplasmopsis</taxon>
    </lineage>
</organism>
<keyword evidence="3" id="KW-0547">Nucleotide-binding</keyword>
<dbReference type="GO" id="GO:0005524">
    <property type="term" value="F:ATP binding"/>
    <property type="evidence" value="ECO:0007669"/>
    <property type="project" value="UniProtKB-KW"/>
</dbReference>
<dbReference type="InterPro" id="IPR050763">
    <property type="entry name" value="ABC_transporter_ATP-binding"/>
</dbReference>
<evidence type="ECO:0000313" key="7">
    <source>
        <dbReference type="Proteomes" id="UP000007473"/>
    </source>
</evidence>
<feature type="domain" description="ABC transporter" evidence="5">
    <location>
        <begin position="48"/>
        <end position="231"/>
    </location>
</feature>
<gene>
    <name evidence="6" type="ordered locus">MfeM64YM_0157</name>
</gene>
<dbReference type="PANTHER" id="PTHR42711">
    <property type="entry name" value="ABC TRANSPORTER ATP-BINDING PROTEIN"/>
    <property type="match status" value="1"/>
</dbReference>
<evidence type="ECO:0000256" key="4">
    <source>
        <dbReference type="ARBA" id="ARBA00022840"/>
    </source>
</evidence>
<dbReference type="SUPFAM" id="SSF52540">
    <property type="entry name" value="P-loop containing nucleoside triphosphate hydrolases"/>
    <property type="match status" value="1"/>
</dbReference>
<dbReference type="RefSeq" id="WP_013526690.1">
    <property type="nucleotide sequence ID" value="NC_014921.1"/>
</dbReference>
<dbReference type="KEGG" id="mfm:MfeM64YM_0157"/>
<evidence type="ECO:0000259" key="5">
    <source>
        <dbReference type="PROSITE" id="PS50893"/>
    </source>
</evidence>
<dbReference type="SMART" id="SM00382">
    <property type="entry name" value="AAA"/>
    <property type="match status" value="1"/>
</dbReference>
<dbReference type="Proteomes" id="UP000007473">
    <property type="component" value="Chromosome"/>
</dbReference>
<dbReference type="AlphaFoldDB" id="A0AB32XAQ9"/>
<reference evidence="6 7" key="1">
    <citation type="journal article" date="2011" name="J. Bacteriol.">
        <title>Genome sequence of the repetitive-sequence-rich Mycoplasma fermentans strain M64.</title>
        <authorList>
            <person name="Shu H.W."/>
            <person name="Liu T.T."/>
            <person name="Chang H.Y."/>
            <person name="Liu Y.M."/>
            <person name="Wu K.M."/>
            <person name="Shu H.Y."/>
            <person name="Tsai S.F."/>
            <person name="Hsiao K.J."/>
            <person name="Hu W.S."/>
            <person name="Ng W.V."/>
        </authorList>
    </citation>
    <scope>NUCLEOTIDE SEQUENCE [LARGE SCALE GENOMIC DNA]</scope>
    <source>
        <strain evidence="6 7">M64</strain>
    </source>
</reference>
<dbReference type="Gene3D" id="3.40.50.300">
    <property type="entry name" value="P-loop containing nucleotide triphosphate hydrolases"/>
    <property type="match status" value="1"/>
</dbReference>
<proteinExistence type="inferred from homology"/>
<dbReference type="PANTHER" id="PTHR42711:SF5">
    <property type="entry name" value="ABC TRANSPORTER ATP-BINDING PROTEIN NATA"/>
    <property type="match status" value="1"/>
</dbReference>
<keyword evidence="4" id="KW-0067">ATP-binding</keyword>
<dbReference type="InterPro" id="IPR027417">
    <property type="entry name" value="P-loop_NTPase"/>
</dbReference>
<dbReference type="PROSITE" id="PS50893">
    <property type="entry name" value="ABC_TRANSPORTER_2"/>
    <property type="match status" value="1"/>
</dbReference>
<protein>
    <submittedName>
        <fullName evidence="6">ABC transporter related protein</fullName>
    </submittedName>
</protein>
<comment type="similarity">
    <text evidence="1">Belongs to the ABC transporter superfamily.</text>
</comment>
<evidence type="ECO:0000256" key="2">
    <source>
        <dbReference type="ARBA" id="ARBA00022448"/>
    </source>
</evidence>
<dbReference type="GO" id="GO:0016887">
    <property type="term" value="F:ATP hydrolysis activity"/>
    <property type="evidence" value="ECO:0007669"/>
    <property type="project" value="InterPro"/>
</dbReference>
<evidence type="ECO:0000256" key="3">
    <source>
        <dbReference type="ARBA" id="ARBA00022741"/>
    </source>
</evidence>
<dbReference type="InterPro" id="IPR003593">
    <property type="entry name" value="AAA+_ATPase"/>
</dbReference>
<evidence type="ECO:0000313" key="6">
    <source>
        <dbReference type="EMBL" id="ADV34164.1"/>
    </source>
</evidence>
<accession>A0AB32XAQ9</accession>
<evidence type="ECO:0000256" key="1">
    <source>
        <dbReference type="ARBA" id="ARBA00005417"/>
    </source>
</evidence>